<dbReference type="InterPro" id="IPR039470">
    <property type="entry name" value="Nuc_deoxyri_tr2"/>
</dbReference>
<protein>
    <submittedName>
        <fullName evidence="1">Uncharacterized protein</fullName>
    </submittedName>
</protein>
<dbReference type="SUPFAM" id="SSF52309">
    <property type="entry name" value="N-(deoxy)ribosyltransferase-like"/>
    <property type="match status" value="1"/>
</dbReference>
<evidence type="ECO:0000313" key="2">
    <source>
        <dbReference type="Proteomes" id="UP000738349"/>
    </source>
</evidence>
<accession>A0A9P9JHI5</accession>
<reference evidence="1" key="1">
    <citation type="journal article" date="2021" name="Nat. Commun.">
        <title>Genetic determinants of endophytism in the Arabidopsis root mycobiome.</title>
        <authorList>
            <person name="Mesny F."/>
            <person name="Miyauchi S."/>
            <person name="Thiergart T."/>
            <person name="Pickel B."/>
            <person name="Atanasova L."/>
            <person name="Karlsson M."/>
            <person name="Huettel B."/>
            <person name="Barry K.W."/>
            <person name="Haridas S."/>
            <person name="Chen C."/>
            <person name="Bauer D."/>
            <person name="Andreopoulos W."/>
            <person name="Pangilinan J."/>
            <person name="LaButti K."/>
            <person name="Riley R."/>
            <person name="Lipzen A."/>
            <person name="Clum A."/>
            <person name="Drula E."/>
            <person name="Henrissat B."/>
            <person name="Kohler A."/>
            <person name="Grigoriev I.V."/>
            <person name="Martin F.M."/>
            <person name="Hacquard S."/>
        </authorList>
    </citation>
    <scope>NUCLEOTIDE SEQUENCE</scope>
    <source>
        <strain evidence="1">MPI-CAGE-AT-0147</strain>
    </source>
</reference>
<dbReference type="Pfam" id="PF15891">
    <property type="entry name" value="Nuc_deoxyri_tr2"/>
    <property type="match status" value="1"/>
</dbReference>
<dbReference type="Gene3D" id="3.40.50.450">
    <property type="match status" value="1"/>
</dbReference>
<dbReference type="AlphaFoldDB" id="A0A9P9JHI5"/>
<proteinExistence type="predicted"/>
<keyword evidence="2" id="KW-1185">Reference proteome</keyword>
<sequence>MAPQAQIVRAPARPHQTHRLSIFLAGTTSATGEPDWRDEICKSLADEPVTIFNPKRDDWDSTWREDFSDERWANQIQWELDMQDAADVIVVLFHRATAAPVSLAEMGMASRTGKLIACALDGYYKRGYVEAVCRKFRAPFVSTEDELRRVVKERMRELGDGKGV</sequence>
<comment type="caution">
    <text evidence="1">The sequence shown here is derived from an EMBL/GenBank/DDBJ whole genome shotgun (WGS) entry which is preliminary data.</text>
</comment>
<dbReference type="OrthoDB" id="2893324at2759"/>
<name>A0A9P9JHI5_9HYPO</name>
<evidence type="ECO:0000313" key="1">
    <source>
        <dbReference type="EMBL" id="KAH7161692.1"/>
    </source>
</evidence>
<dbReference type="Proteomes" id="UP000738349">
    <property type="component" value="Unassembled WGS sequence"/>
</dbReference>
<organism evidence="1 2">
    <name type="scientific">Dactylonectria macrodidyma</name>
    <dbReference type="NCBI Taxonomy" id="307937"/>
    <lineage>
        <taxon>Eukaryota</taxon>
        <taxon>Fungi</taxon>
        <taxon>Dikarya</taxon>
        <taxon>Ascomycota</taxon>
        <taxon>Pezizomycotina</taxon>
        <taxon>Sordariomycetes</taxon>
        <taxon>Hypocreomycetidae</taxon>
        <taxon>Hypocreales</taxon>
        <taxon>Nectriaceae</taxon>
        <taxon>Dactylonectria</taxon>
    </lineage>
</organism>
<dbReference type="EMBL" id="JAGMUV010000004">
    <property type="protein sequence ID" value="KAH7161692.1"/>
    <property type="molecule type" value="Genomic_DNA"/>
</dbReference>
<gene>
    <name evidence="1" type="ORF">EDB81DRAFT_351894</name>
</gene>